<feature type="domain" description="VWFA" evidence="2">
    <location>
        <begin position="76"/>
        <end position="276"/>
    </location>
</feature>
<accession>A0ABR3G823</accession>
<feature type="region of interest" description="Disordered" evidence="1">
    <location>
        <begin position="287"/>
        <end position="313"/>
    </location>
</feature>
<evidence type="ECO:0000313" key="4">
    <source>
        <dbReference type="Proteomes" id="UP001447188"/>
    </source>
</evidence>
<keyword evidence="4" id="KW-1185">Reference proteome</keyword>
<evidence type="ECO:0000259" key="2">
    <source>
        <dbReference type="PROSITE" id="PS50234"/>
    </source>
</evidence>
<comment type="caution">
    <text evidence="3">The sequence shown here is derived from an EMBL/GenBank/DDBJ whole genome shotgun (WGS) entry which is preliminary data.</text>
</comment>
<evidence type="ECO:0000313" key="3">
    <source>
        <dbReference type="EMBL" id="KAL0632091.1"/>
    </source>
</evidence>
<feature type="compositionally biased region" description="Basic and acidic residues" evidence="1">
    <location>
        <begin position="289"/>
        <end position="299"/>
    </location>
</feature>
<name>A0ABR3G823_9PEZI</name>
<dbReference type="PANTHER" id="PTHR34706">
    <property type="entry name" value="SLR1338 PROTEIN"/>
    <property type="match status" value="1"/>
</dbReference>
<sequence length="313" mass="35363">MDPYSLATSEMDLTTEECFVNLQKFLNGEKRGLRLFYDDSALQTLAPAAQKMGLALLADGWGKEIAMELSLLTLYDIVILIDDSDSMESEQNGSRIYSLNTVVEGMTSIYDLANPTGIRSIEFVNRKTGLLHVRSKDWRKEFLGVKYDGLSRIGTALKLKILDQYVWRNKMTKPLLVIIITDGDAEGERTGLLEDVLCGCLYRSWSDPGRGTQAVAFQFLRVGDSLLASELLERLDNSAKVGDNVDCCHLDRYHLRSLSDADHKRILLSKILLGAILHDWDEIDEEERVDISSENRRDLDNEDSESEEDLEDD</sequence>
<dbReference type="SUPFAM" id="SSF53300">
    <property type="entry name" value="vWA-like"/>
    <property type="match status" value="1"/>
</dbReference>
<dbReference type="InterPro" id="IPR036465">
    <property type="entry name" value="vWFA_dom_sf"/>
</dbReference>
<dbReference type="PROSITE" id="PS50234">
    <property type="entry name" value="VWFA"/>
    <property type="match status" value="1"/>
</dbReference>
<evidence type="ECO:0000256" key="1">
    <source>
        <dbReference type="SAM" id="MobiDB-lite"/>
    </source>
</evidence>
<dbReference type="InterPro" id="IPR002035">
    <property type="entry name" value="VWF_A"/>
</dbReference>
<dbReference type="EMBL" id="JBBBZM010000187">
    <property type="protein sequence ID" value="KAL0632091.1"/>
    <property type="molecule type" value="Genomic_DNA"/>
</dbReference>
<protein>
    <recommendedName>
        <fullName evidence="2">VWFA domain-containing protein</fullName>
    </recommendedName>
</protein>
<proteinExistence type="predicted"/>
<feature type="compositionally biased region" description="Acidic residues" evidence="1">
    <location>
        <begin position="300"/>
        <end position="313"/>
    </location>
</feature>
<reference evidence="3 4" key="1">
    <citation type="submission" date="2024-02" db="EMBL/GenBank/DDBJ databases">
        <title>Discinaceae phylogenomics.</title>
        <authorList>
            <person name="Dirks A.C."/>
            <person name="James T.Y."/>
        </authorList>
    </citation>
    <scope>NUCLEOTIDE SEQUENCE [LARGE SCALE GENOMIC DNA]</scope>
    <source>
        <strain evidence="3 4">ACD0624</strain>
    </source>
</reference>
<dbReference type="Proteomes" id="UP001447188">
    <property type="component" value="Unassembled WGS sequence"/>
</dbReference>
<gene>
    <name evidence="3" type="ORF">Q9L58_009023</name>
</gene>
<organism evidence="3 4">
    <name type="scientific">Discina gigas</name>
    <dbReference type="NCBI Taxonomy" id="1032678"/>
    <lineage>
        <taxon>Eukaryota</taxon>
        <taxon>Fungi</taxon>
        <taxon>Dikarya</taxon>
        <taxon>Ascomycota</taxon>
        <taxon>Pezizomycotina</taxon>
        <taxon>Pezizomycetes</taxon>
        <taxon>Pezizales</taxon>
        <taxon>Discinaceae</taxon>
        <taxon>Discina</taxon>
    </lineage>
</organism>
<dbReference type="PANTHER" id="PTHR34706:SF1">
    <property type="entry name" value="VWFA DOMAIN-CONTAINING PROTEIN"/>
    <property type="match status" value="1"/>
</dbReference>